<dbReference type="EMBL" id="KZ559560">
    <property type="protein sequence ID" value="PLN79459.1"/>
    <property type="molecule type" value="Genomic_DNA"/>
</dbReference>
<proteinExistence type="predicted"/>
<dbReference type="AlphaFoldDB" id="A0A2J5HQQ0"/>
<name>A0A2J5HQQ0_9EURO</name>
<organism evidence="2 3">
    <name type="scientific">Aspergillus taichungensis</name>
    <dbReference type="NCBI Taxonomy" id="482145"/>
    <lineage>
        <taxon>Eukaryota</taxon>
        <taxon>Fungi</taxon>
        <taxon>Dikarya</taxon>
        <taxon>Ascomycota</taxon>
        <taxon>Pezizomycotina</taxon>
        <taxon>Eurotiomycetes</taxon>
        <taxon>Eurotiomycetidae</taxon>
        <taxon>Eurotiales</taxon>
        <taxon>Aspergillaceae</taxon>
        <taxon>Aspergillus</taxon>
        <taxon>Aspergillus subgen. Circumdati</taxon>
    </lineage>
</organism>
<protein>
    <submittedName>
        <fullName evidence="2">Uncharacterized protein</fullName>
    </submittedName>
</protein>
<keyword evidence="3" id="KW-1185">Reference proteome</keyword>
<reference evidence="3" key="1">
    <citation type="submission" date="2017-12" db="EMBL/GenBank/DDBJ databases">
        <authorList>
            <consortium name="DOE Joint Genome Institute"/>
            <person name="Mondo S.J."/>
            <person name="Kjaerbolling I."/>
            <person name="Vesth T.C."/>
            <person name="Frisvad J.C."/>
            <person name="Nybo J.L."/>
            <person name="Theobald S."/>
            <person name="Kuo A."/>
            <person name="Bowyer P."/>
            <person name="Matsuda Y."/>
            <person name="Lyhne E.K."/>
            <person name="Kogle M.E."/>
            <person name="Clum A."/>
            <person name="Lipzen A."/>
            <person name="Salamov A."/>
            <person name="Ngan C.Y."/>
            <person name="Daum C."/>
            <person name="Chiniquy J."/>
            <person name="Barry K."/>
            <person name="LaButti K."/>
            <person name="Haridas S."/>
            <person name="Simmons B.A."/>
            <person name="Magnuson J.K."/>
            <person name="Mortensen U.H."/>
            <person name="Larsen T.O."/>
            <person name="Grigoriev I.V."/>
            <person name="Baker S.E."/>
            <person name="Andersen M.R."/>
            <person name="Nordberg H.P."/>
            <person name="Cantor M.N."/>
            <person name="Hua S.X."/>
        </authorList>
    </citation>
    <scope>NUCLEOTIDE SEQUENCE [LARGE SCALE GENOMIC DNA]</scope>
    <source>
        <strain evidence="3">IBT 19404</strain>
    </source>
</reference>
<gene>
    <name evidence="2" type="ORF">BDW42DRAFT_126938</name>
</gene>
<keyword evidence="1" id="KW-0472">Membrane</keyword>
<evidence type="ECO:0000313" key="3">
    <source>
        <dbReference type="Proteomes" id="UP000235023"/>
    </source>
</evidence>
<keyword evidence="1" id="KW-0812">Transmembrane</keyword>
<sequence>MCSTDDEGIPSPVESEALRGFIFFHAEVRIRCWCGAAHGDQCKYSTATHYLVGPYFSPRQLRASNQRMRLDRCYMLIFQSIPAPDIFAILNHCTFNTRGGSPTHNLQTLKQTWRLGPWLFLALVLALALSRLVFVRHQS</sequence>
<dbReference type="OrthoDB" id="2898509at2759"/>
<evidence type="ECO:0000256" key="1">
    <source>
        <dbReference type="SAM" id="Phobius"/>
    </source>
</evidence>
<accession>A0A2J5HQQ0</accession>
<keyword evidence="1" id="KW-1133">Transmembrane helix</keyword>
<evidence type="ECO:0000313" key="2">
    <source>
        <dbReference type="EMBL" id="PLN79459.1"/>
    </source>
</evidence>
<feature type="transmembrane region" description="Helical" evidence="1">
    <location>
        <begin position="115"/>
        <end position="134"/>
    </location>
</feature>
<dbReference type="Proteomes" id="UP000235023">
    <property type="component" value="Unassembled WGS sequence"/>
</dbReference>